<dbReference type="Proteomes" id="UP000230423">
    <property type="component" value="Unassembled WGS sequence"/>
</dbReference>
<accession>A0A2G9UTV5</accession>
<dbReference type="InterPro" id="IPR006954">
    <property type="entry name" value="Mlt-10-like"/>
</dbReference>
<proteinExistence type="predicted"/>
<evidence type="ECO:0000256" key="1">
    <source>
        <dbReference type="SAM" id="MobiDB-lite"/>
    </source>
</evidence>
<sequence length="162" mass="18385">MKKIANGSHDKDNDVEKLMKEKKEQEAPDYEKMMRIPVNLVREAVKLTVMLDGGNITDFDKKILEILSPRLFPVVPEEDVDSKVKGLSPSLFALHDEGHGVENETSLGENNGRFQLRDAALRDSNRSAYLTKENVTTMLGEEEGLKIEIFERLQRSLTNEQV</sequence>
<name>A0A2G9UTV5_TELCI</name>
<dbReference type="PANTHER" id="PTHR21523">
    <property type="match status" value="1"/>
</dbReference>
<dbReference type="AlphaFoldDB" id="A0A2G9UTV5"/>
<feature type="region of interest" description="Disordered" evidence="1">
    <location>
        <begin position="1"/>
        <end position="28"/>
    </location>
</feature>
<keyword evidence="3" id="KW-1185">Reference proteome</keyword>
<feature type="compositionally biased region" description="Basic and acidic residues" evidence="1">
    <location>
        <begin position="8"/>
        <end position="28"/>
    </location>
</feature>
<dbReference type="PANTHER" id="PTHR21523:SF37">
    <property type="entry name" value="MLT-TEN (MLT-10) RELATED"/>
    <property type="match status" value="1"/>
</dbReference>
<protein>
    <submittedName>
        <fullName evidence="2">Uncharacterized protein</fullName>
    </submittedName>
</protein>
<evidence type="ECO:0000313" key="3">
    <source>
        <dbReference type="Proteomes" id="UP000230423"/>
    </source>
</evidence>
<dbReference type="Pfam" id="PF04870">
    <property type="entry name" value="Moulting_cycle"/>
    <property type="match status" value="2"/>
</dbReference>
<reference evidence="2 3" key="1">
    <citation type="submission" date="2015-09" db="EMBL/GenBank/DDBJ databases">
        <title>Draft genome of the parasitic nematode Teladorsagia circumcincta isolate WARC Sus (inbred).</title>
        <authorList>
            <person name="Mitreva M."/>
        </authorList>
    </citation>
    <scope>NUCLEOTIDE SEQUENCE [LARGE SCALE GENOMIC DNA]</scope>
    <source>
        <strain evidence="2 3">S</strain>
    </source>
</reference>
<gene>
    <name evidence="2" type="ORF">TELCIR_04439</name>
</gene>
<organism evidence="2 3">
    <name type="scientific">Teladorsagia circumcincta</name>
    <name type="common">Brown stomach worm</name>
    <name type="synonym">Ostertagia circumcincta</name>
    <dbReference type="NCBI Taxonomy" id="45464"/>
    <lineage>
        <taxon>Eukaryota</taxon>
        <taxon>Metazoa</taxon>
        <taxon>Ecdysozoa</taxon>
        <taxon>Nematoda</taxon>
        <taxon>Chromadorea</taxon>
        <taxon>Rhabditida</taxon>
        <taxon>Rhabditina</taxon>
        <taxon>Rhabditomorpha</taxon>
        <taxon>Strongyloidea</taxon>
        <taxon>Trichostrongylidae</taxon>
        <taxon>Teladorsagia</taxon>
    </lineage>
</organism>
<evidence type="ECO:0000313" key="2">
    <source>
        <dbReference type="EMBL" id="PIO73586.1"/>
    </source>
</evidence>
<dbReference type="EMBL" id="KZ345426">
    <property type="protein sequence ID" value="PIO73586.1"/>
    <property type="molecule type" value="Genomic_DNA"/>
</dbReference>
<dbReference type="OrthoDB" id="5817158at2759"/>